<dbReference type="AlphaFoldDB" id="A0A1F6NKK4"/>
<reference evidence="8 9" key="1">
    <citation type="journal article" date="2016" name="Nat. Commun.">
        <title>Thousands of microbial genomes shed light on interconnected biogeochemical processes in an aquifer system.</title>
        <authorList>
            <person name="Anantharaman K."/>
            <person name="Brown C.T."/>
            <person name="Hug L.A."/>
            <person name="Sharon I."/>
            <person name="Castelle C.J."/>
            <person name="Probst A.J."/>
            <person name="Thomas B.C."/>
            <person name="Singh A."/>
            <person name="Wilkins M.J."/>
            <person name="Karaoz U."/>
            <person name="Brodie E.L."/>
            <person name="Williams K.H."/>
            <person name="Hubbard S.S."/>
            <person name="Banfield J.F."/>
        </authorList>
    </citation>
    <scope>NUCLEOTIDE SEQUENCE [LARGE SCALE GENOMIC DNA]</scope>
</reference>
<organism evidence="8 9">
    <name type="scientific">Candidatus Magasanikbacteria bacterium RIFOXYA2_FULL_44_8</name>
    <dbReference type="NCBI Taxonomy" id="1798696"/>
    <lineage>
        <taxon>Bacteria</taxon>
        <taxon>Candidatus Magasanikiibacteriota</taxon>
    </lineage>
</organism>
<feature type="domain" description="Membrane insertase YidC/Oxa/ALB C-terminal" evidence="7">
    <location>
        <begin position="32"/>
        <end position="222"/>
    </location>
</feature>
<gene>
    <name evidence="8" type="ORF">A2261_02770</name>
</gene>
<evidence type="ECO:0000313" key="9">
    <source>
        <dbReference type="Proteomes" id="UP000177803"/>
    </source>
</evidence>
<feature type="transmembrane region" description="Helical" evidence="6">
    <location>
        <begin position="31"/>
        <end position="53"/>
    </location>
</feature>
<dbReference type="GO" id="GO:0016020">
    <property type="term" value="C:membrane"/>
    <property type="evidence" value="ECO:0007669"/>
    <property type="project" value="UniProtKB-SubCell"/>
</dbReference>
<sequence>MEFLSLFWHSYLFQPLLNALIWLYANVAQNNMGWAVIWLTVALRVILLPLNIISERNEIEHESAEIEAEAAAKAFKNDHIAQNEAFRRIMKKHKISPWAKTAMLLIQIIVLVLLYQVFVRGMSGERLAKELYAFMDLPGRINNIFYGFDISLVHDRIWPGIVAVYLLISIYLENRDRLHWDRSQMFYLVMFPIFTYYALWYLPMIKCLFILTTMVFSDIITIIRKIIFPIKKAEKPA</sequence>
<feature type="transmembrane region" description="Helical" evidence="6">
    <location>
        <begin position="185"/>
        <end position="202"/>
    </location>
</feature>
<dbReference type="PANTHER" id="PTHR12428">
    <property type="entry name" value="OXA1"/>
    <property type="match status" value="1"/>
</dbReference>
<dbReference type="EMBL" id="MFQR01000015">
    <property type="protein sequence ID" value="OGH84526.1"/>
    <property type="molecule type" value="Genomic_DNA"/>
</dbReference>
<evidence type="ECO:0000256" key="2">
    <source>
        <dbReference type="ARBA" id="ARBA00022692"/>
    </source>
</evidence>
<evidence type="ECO:0000256" key="5">
    <source>
        <dbReference type="RuleBase" id="RU003945"/>
    </source>
</evidence>
<dbReference type="GO" id="GO:0032977">
    <property type="term" value="F:membrane insertase activity"/>
    <property type="evidence" value="ECO:0007669"/>
    <property type="project" value="InterPro"/>
</dbReference>
<keyword evidence="2 5" id="KW-0812">Transmembrane</keyword>
<evidence type="ECO:0000259" key="7">
    <source>
        <dbReference type="Pfam" id="PF02096"/>
    </source>
</evidence>
<dbReference type="InterPro" id="IPR001708">
    <property type="entry name" value="YidC/ALB3/OXA1/COX18"/>
</dbReference>
<evidence type="ECO:0000313" key="8">
    <source>
        <dbReference type="EMBL" id="OGH84526.1"/>
    </source>
</evidence>
<feature type="transmembrane region" description="Helical" evidence="6">
    <location>
        <begin position="7"/>
        <end position="25"/>
    </location>
</feature>
<proteinExistence type="inferred from homology"/>
<name>A0A1F6NKK4_9BACT</name>
<evidence type="ECO:0000256" key="3">
    <source>
        <dbReference type="ARBA" id="ARBA00022989"/>
    </source>
</evidence>
<accession>A0A1F6NKK4</accession>
<protein>
    <recommendedName>
        <fullName evidence="7">Membrane insertase YidC/Oxa/ALB C-terminal domain-containing protein</fullName>
    </recommendedName>
</protein>
<evidence type="ECO:0000256" key="4">
    <source>
        <dbReference type="ARBA" id="ARBA00023136"/>
    </source>
</evidence>
<evidence type="ECO:0000256" key="6">
    <source>
        <dbReference type="SAM" id="Phobius"/>
    </source>
</evidence>
<dbReference type="Proteomes" id="UP000177803">
    <property type="component" value="Unassembled WGS sequence"/>
</dbReference>
<dbReference type="Pfam" id="PF02096">
    <property type="entry name" value="60KD_IMP"/>
    <property type="match status" value="1"/>
</dbReference>
<feature type="transmembrane region" description="Helical" evidence="6">
    <location>
        <begin position="208"/>
        <end position="227"/>
    </location>
</feature>
<dbReference type="GO" id="GO:0051205">
    <property type="term" value="P:protein insertion into membrane"/>
    <property type="evidence" value="ECO:0007669"/>
    <property type="project" value="TreeGrafter"/>
</dbReference>
<comment type="caution">
    <text evidence="8">The sequence shown here is derived from an EMBL/GenBank/DDBJ whole genome shotgun (WGS) entry which is preliminary data.</text>
</comment>
<evidence type="ECO:0000256" key="1">
    <source>
        <dbReference type="ARBA" id="ARBA00004141"/>
    </source>
</evidence>
<dbReference type="PANTHER" id="PTHR12428:SF14">
    <property type="entry name" value="ALBINO3-LIKE PROTEIN 1, CHLOROPLASTIC"/>
    <property type="match status" value="1"/>
</dbReference>
<feature type="transmembrane region" description="Helical" evidence="6">
    <location>
        <begin position="157"/>
        <end position="173"/>
    </location>
</feature>
<dbReference type="InterPro" id="IPR028055">
    <property type="entry name" value="YidC/Oxa/ALB_C"/>
</dbReference>
<comment type="similarity">
    <text evidence="5">Belongs to the OXA1/ALB3/YidC family.</text>
</comment>
<keyword evidence="4 6" id="KW-0472">Membrane</keyword>
<keyword evidence="3 6" id="KW-1133">Transmembrane helix</keyword>
<feature type="transmembrane region" description="Helical" evidence="6">
    <location>
        <begin position="97"/>
        <end position="118"/>
    </location>
</feature>
<comment type="subcellular location">
    <subcellularLocation>
        <location evidence="1 5">Membrane</location>
        <topology evidence="1 5">Multi-pass membrane protein</topology>
    </subcellularLocation>
</comment>